<evidence type="ECO:0000256" key="6">
    <source>
        <dbReference type="PIRSR" id="PIRSR028757-1"/>
    </source>
</evidence>
<name>A0A2N3IJX4_9BACT</name>
<dbReference type="InterPro" id="IPR027478">
    <property type="entry name" value="LdcA_N"/>
</dbReference>
<evidence type="ECO:0000313" key="9">
    <source>
        <dbReference type="EMBL" id="PKQ70607.1"/>
    </source>
</evidence>
<dbReference type="PANTHER" id="PTHR30237:SF2">
    <property type="entry name" value="MUREIN TETRAPEPTIDE CARBOXYPEPTIDASE"/>
    <property type="match status" value="1"/>
</dbReference>
<dbReference type="EMBL" id="NKXO01000004">
    <property type="protein sequence ID" value="PKQ70607.1"/>
    <property type="molecule type" value="Genomic_DNA"/>
</dbReference>
<reference evidence="9 10" key="1">
    <citation type="submission" date="2017-06" db="EMBL/GenBank/DDBJ databases">
        <title>Raineya orbicola gen. nov., sp. nov. a slightly thermophilic bacterium of the phylum Bacteroidetes and the description of Raineyaceae fam. nov.</title>
        <authorList>
            <person name="Albuquerque L."/>
            <person name="Polonia A.R.M."/>
            <person name="Barroso C."/>
            <person name="Froufe H.J.C."/>
            <person name="Lage O."/>
            <person name="Lobo-Da-Cunha A."/>
            <person name="Egas C."/>
            <person name="Da Costa M.S."/>
        </authorList>
    </citation>
    <scope>NUCLEOTIDE SEQUENCE [LARGE SCALE GENOMIC DNA]</scope>
    <source>
        <strain evidence="9 10">SPSPC-11</strain>
    </source>
</reference>
<organism evidence="9 10">
    <name type="scientific">Raineya orbicola</name>
    <dbReference type="NCBI Taxonomy" id="2016530"/>
    <lineage>
        <taxon>Bacteria</taxon>
        <taxon>Pseudomonadati</taxon>
        <taxon>Bacteroidota</taxon>
        <taxon>Cytophagia</taxon>
        <taxon>Cytophagales</taxon>
        <taxon>Raineyaceae</taxon>
        <taxon>Raineya</taxon>
    </lineage>
</organism>
<dbReference type="PANTHER" id="PTHR30237">
    <property type="entry name" value="MURAMOYLTETRAPEPTIDE CARBOXYPEPTIDASE"/>
    <property type="match status" value="1"/>
</dbReference>
<comment type="caution">
    <text evidence="9">The sequence shown here is derived from an EMBL/GenBank/DDBJ whole genome shotgun (WGS) entry which is preliminary data.</text>
</comment>
<dbReference type="Gene3D" id="3.40.50.10740">
    <property type="entry name" value="Class I glutamine amidotransferase-like"/>
    <property type="match status" value="1"/>
</dbReference>
<dbReference type="GO" id="GO:0008236">
    <property type="term" value="F:serine-type peptidase activity"/>
    <property type="evidence" value="ECO:0007669"/>
    <property type="project" value="UniProtKB-KW"/>
</dbReference>
<keyword evidence="2" id="KW-0121">Carboxypeptidase</keyword>
<dbReference type="InterPro" id="IPR029062">
    <property type="entry name" value="Class_I_gatase-like"/>
</dbReference>
<evidence type="ECO:0000256" key="3">
    <source>
        <dbReference type="ARBA" id="ARBA00022670"/>
    </source>
</evidence>
<keyword evidence="4" id="KW-0378">Hydrolase</keyword>
<evidence type="ECO:0000256" key="2">
    <source>
        <dbReference type="ARBA" id="ARBA00022645"/>
    </source>
</evidence>
<evidence type="ECO:0008006" key="11">
    <source>
        <dbReference type="Google" id="ProtNLM"/>
    </source>
</evidence>
<dbReference type="Pfam" id="PF17676">
    <property type="entry name" value="Peptidase_S66C"/>
    <property type="match status" value="1"/>
</dbReference>
<feature type="active site" description="Charge relay system" evidence="6">
    <location>
        <position position="262"/>
    </location>
</feature>
<evidence type="ECO:0000313" key="10">
    <source>
        <dbReference type="Proteomes" id="UP000233387"/>
    </source>
</evidence>
<dbReference type="Pfam" id="PF02016">
    <property type="entry name" value="Peptidase_S66"/>
    <property type="match status" value="1"/>
</dbReference>
<dbReference type="OrthoDB" id="9807329at2"/>
<protein>
    <recommendedName>
        <fullName evidence="11">LD-carboxypeptidase</fullName>
    </recommendedName>
</protein>
<gene>
    <name evidence="9" type="ORF">Rain11_0337</name>
</gene>
<dbReference type="InterPro" id="IPR027461">
    <property type="entry name" value="Carboxypeptidase_A_C_sf"/>
</dbReference>
<evidence type="ECO:0000256" key="1">
    <source>
        <dbReference type="ARBA" id="ARBA00010233"/>
    </source>
</evidence>
<dbReference type="CDD" id="cd07025">
    <property type="entry name" value="Peptidase_S66"/>
    <property type="match status" value="1"/>
</dbReference>
<dbReference type="InterPro" id="IPR040921">
    <property type="entry name" value="Peptidase_S66C"/>
</dbReference>
<dbReference type="AlphaFoldDB" id="A0A2N3IJX4"/>
<feature type="domain" description="LD-carboxypeptidase C-terminal" evidence="8">
    <location>
        <begin position="161"/>
        <end position="276"/>
    </location>
</feature>
<dbReference type="Gene3D" id="3.50.30.60">
    <property type="entry name" value="LD-carboxypeptidase A C-terminal domain-like"/>
    <property type="match status" value="1"/>
</dbReference>
<comment type="similarity">
    <text evidence="1">Belongs to the peptidase S66 family.</text>
</comment>
<evidence type="ECO:0000259" key="7">
    <source>
        <dbReference type="Pfam" id="PF02016"/>
    </source>
</evidence>
<proteinExistence type="inferred from homology"/>
<evidence type="ECO:0000259" key="8">
    <source>
        <dbReference type="Pfam" id="PF17676"/>
    </source>
</evidence>
<accession>A0A2N3IJX4</accession>
<keyword evidence="5" id="KW-0720">Serine protease</keyword>
<keyword evidence="3" id="KW-0645">Protease</keyword>
<feature type="domain" description="LD-carboxypeptidase N-terminal" evidence="7">
    <location>
        <begin position="4"/>
        <end position="119"/>
    </location>
</feature>
<keyword evidence="10" id="KW-1185">Reference proteome</keyword>
<dbReference type="InterPro" id="IPR040449">
    <property type="entry name" value="Peptidase_S66_N"/>
</dbReference>
<dbReference type="InterPro" id="IPR003507">
    <property type="entry name" value="S66_fam"/>
</dbReference>
<evidence type="ECO:0000256" key="4">
    <source>
        <dbReference type="ARBA" id="ARBA00022801"/>
    </source>
</evidence>
<feature type="active site" description="Charge relay system" evidence="6">
    <location>
        <position position="192"/>
    </location>
</feature>
<dbReference type="GO" id="GO:0004180">
    <property type="term" value="F:carboxypeptidase activity"/>
    <property type="evidence" value="ECO:0007669"/>
    <property type="project" value="UniProtKB-KW"/>
</dbReference>
<dbReference type="SUPFAM" id="SSF141986">
    <property type="entry name" value="LD-carboxypeptidase A C-terminal domain-like"/>
    <property type="match status" value="1"/>
</dbReference>
<dbReference type="SUPFAM" id="SSF52317">
    <property type="entry name" value="Class I glutamine amidotransferase-like"/>
    <property type="match status" value="1"/>
</dbReference>
<dbReference type="PIRSF" id="PIRSF028757">
    <property type="entry name" value="LD-carboxypeptidase"/>
    <property type="match status" value="1"/>
</dbReference>
<evidence type="ECO:0000256" key="5">
    <source>
        <dbReference type="ARBA" id="ARBA00022825"/>
    </source>
</evidence>
<dbReference type="RefSeq" id="WP_101357603.1">
    <property type="nucleotide sequence ID" value="NZ_NKXO01000004.1"/>
</dbReference>
<feature type="active site" description="Nucleophile" evidence="6">
    <location>
        <position position="100"/>
    </location>
</feature>
<dbReference type="GO" id="GO:0006508">
    <property type="term" value="P:proteolysis"/>
    <property type="evidence" value="ECO:0007669"/>
    <property type="project" value="UniProtKB-KW"/>
</dbReference>
<sequence length="291" mass="33202">MKKIGVFSPASAVSYEQIEKAVQTLEKWSYEVFIHPQTFAQNAQFAGTIQERLSAFQELLNDDTIDIIWCSRGGYGVVQWIDSVDFSPLLKKFKWVVGFSDVTVLHCALQKKGLKSLHAPMLKGWENLSKETLKYLQYILQNTQIEYKVENSPFDRLGKAKGKLIGGNIALLHNQIGTNTDFDTENTILFLEDVNEPLYNLDRMLRHLQRAGKFEKLQGLIVGNISRIKPEEPPFDKNMYEIIAELIEAYNFPVCYDFPIGHESENYPMLCGAEAILEVSLSGVKLEQKWS</sequence>
<dbReference type="Proteomes" id="UP000233387">
    <property type="component" value="Unassembled WGS sequence"/>
</dbReference>